<gene>
    <name evidence="1" type="ORF">SDC9_192386</name>
</gene>
<protein>
    <submittedName>
        <fullName evidence="1">Uncharacterized protein</fullName>
    </submittedName>
</protein>
<organism evidence="1">
    <name type="scientific">bioreactor metagenome</name>
    <dbReference type="NCBI Taxonomy" id="1076179"/>
    <lineage>
        <taxon>unclassified sequences</taxon>
        <taxon>metagenomes</taxon>
        <taxon>ecological metagenomes</taxon>
    </lineage>
</organism>
<evidence type="ECO:0000313" key="1">
    <source>
        <dbReference type="EMBL" id="MPN44819.1"/>
    </source>
</evidence>
<accession>A0A645I306</accession>
<comment type="caution">
    <text evidence="1">The sequence shown here is derived from an EMBL/GenBank/DDBJ whole genome shotgun (WGS) entry which is preliminary data.</text>
</comment>
<dbReference type="EMBL" id="VSSQ01104240">
    <property type="protein sequence ID" value="MPN44819.1"/>
    <property type="molecule type" value="Genomic_DNA"/>
</dbReference>
<name>A0A645I306_9ZZZZ</name>
<reference evidence="1" key="1">
    <citation type="submission" date="2019-08" db="EMBL/GenBank/DDBJ databases">
        <authorList>
            <person name="Kucharzyk K."/>
            <person name="Murdoch R.W."/>
            <person name="Higgins S."/>
            <person name="Loffler F."/>
        </authorList>
    </citation>
    <scope>NUCLEOTIDE SEQUENCE</scope>
</reference>
<sequence length="92" mass="9975">MNFGIGLRRFFTRQPAQRTAERNGVVAIVSAVGFVNKLRTAQQADNPSTAVDWSLRLVGRVPVSIPVAGGLLGHVVFIKPCHPVRNVDHSVC</sequence>
<proteinExistence type="predicted"/>
<dbReference type="AlphaFoldDB" id="A0A645I306"/>